<proteinExistence type="predicted"/>
<dbReference type="CDD" id="cd00183">
    <property type="entry name" value="TFIIS_I"/>
    <property type="match status" value="1"/>
</dbReference>
<feature type="compositionally biased region" description="Low complexity" evidence="4">
    <location>
        <begin position="280"/>
        <end position="294"/>
    </location>
</feature>
<sequence length="360" mass="40951">MDLDDFRSILRNSGVDIWTLIDTAISIASEDYRNEIRDRRDAIVERLYSSSPVILTRCETCNNQEPVKVVSGGTDIKEKESSSHEGKGGSPPTPQWINNNNNNNEEEEEEEDEGRIYGQRRRSMDDEQIKILDIKEQLEDPHQSEDALVNLLQDLEDMDITFKALKETDIGRHVNLLRKHPSSEVRRMVKQVVRKWKYLVDAWVKGSSPGQNAPSTFSADGDSPQQNPPRNIQNGHHQVPDFGYSPSPNTHNGSSGSDKNNSEPEPKRKVIPRREPQAKPSQSPQVSNSPVLPNKLKEQKNTTIDPERLASARKRLHDNYQEAQNAKKQRTIQVMDLHDIPKPKNSFFSKNKGGSQAKHW</sequence>
<dbReference type="AlphaFoldDB" id="A0A2G5DW58"/>
<dbReference type="Proteomes" id="UP000230069">
    <property type="component" value="Unassembled WGS sequence"/>
</dbReference>
<accession>A0A2G5DW58</accession>
<dbReference type="GO" id="GO:0005634">
    <property type="term" value="C:nucleus"/>
    <property type="evidence" value="ECO:0007669"/>
    <property type="project" value="UniProtKB-SubCell"/>
</dbReference>
<evidence type="ECO:0000256" key="3">
    <source>
        <dbReference type="PROSITE-ProRule" id="PRU00649"/>
    </source>
</evidence>
<comment type="subcellular location">
    <subcellularLocation>
        <location evidence="1 3">Nucleus</location>
    </subcellularLocation>
</comment>
<gene>
    <name evidence="6" type="ORF">AQUCO_01400394v1</name>
</gene>
<dbReference type="Gene3D" id="1.20.930.10">
    <property type="entry name" value="Conserved domain common to transcription factors TFIIS, elongin A, CRSP70"/>
    <property type="match status" value="1"/>
</dbReference>
<feature type="compositionally biased region" description="Basic and acidic residues" evidence="4">
    <location>
        <begin position="295"/>
        <end position="306"/>
    </location>
</feature>
<dbReference type="PANTHER" id="PTHR47210:SF1">
    <property type="entry name" value="MEDIATOR OF RNA POLYMERASE II TRANSCRIPTION SUBUNIT 26C-RELATED"/>
    <property type="match status" value="1"/>
</dbReference>
<dbReference type="InterPro" id="IPR003617">
    <property type="entry name" value="TFIIS/CRSP70_N_sub"/>
</dbReference>
<feature type="region of interest" description="Disordered" evidence="4">
    <location>
        <begin position="69"/>
        <end position="122"/>
    </location>
</feature>
<feature type="compositionally biased region" description="Basic and acidic residues" evidence="4">
    <location>
        <begin position="260"/>
        <end position="277"/>
    </location>
</feature>
<evidence type="ECO:0000256" key="4">
    <source>
        <dbReference type="SAM" id="MobiDB-lite"/>
    </source>
</evidence>
<evidence type="ECO:0000256" key="1">
    <source>
        <dbReference type="ARBA" id="ARBA00004123"/>
    </source>
</evidence>
<name>A0A2G5DW58_AQUCA</name>
<evidence type="ECO:0000313" key="6">
    <source>
        <dbReference type="EMBL" id="PIA47763.1"/>
    </source>
</evidence>
<reference evidence="6 7" key="1">
    <citation type="submission" date="2017-09" db="EMBL/GenBank/DDBJ databases">
        <title>WGS assembly of Aquilegia coerulea Goldsmith.</title>
        <authorList>
            <person name="Hodges S."/>
            <person name="Kramer E."/>
            <person name="Nordborg M."/>
            <person name="Tomkins J."/>
            <person name="Borevitz J."/>
            <person name="Derieg N."/>
            <person name="Yan J."/>
            <person name="Mihaltcheva S."/>
            <person name="Hayes R.D."/>
            <person name="Rokhsar D."/>
        </authorList>
    </citation>
    <scope>NUCLEOTIDE SEQUENCE [LARGE SCALE GENOMIC DNA]</scope>
    <source>
        <strain evidence="7">cv. Goldsmith</strain>
    </source>
</reference>
<protein>
    <recommendedName>
        <fullName evidence="5">TFIIS N-terminal domain-containing protein</fullName>
    </recommendedName>
</protein>
<feature type="compositionally biased region" description="Basic and acidic residues" evidence="4">
    <location>
        <begin position="75"/>
        <end position="87"/>
    </location>
</feature>
<dbReference type="InterPro" id="IPR017923">
    <property type="entry name" value="TFIIS_N"/>
</dbReference>
<feature type="domain" description="TFIIS N-terminal" evidence="5">
    <location>
        <begin position="126"/>
        <end position="203"/>
    </location>
</feature>
<evidence type="ECO:0000256" key="2">
    <source>
        <dbReference type="ARBA" id="ARBA00023242"/>
    </source>
</evidence>
<dbReference type="EMBL" id="KZ305031">
    <property type="protein sequence ID" value="PIA47763.1"/>
    <property type="molecule type" value="Genomic_DNA"/>
</dbReference>
<dbReference type="InParanoid" id="A0A2G5DW58"/>
<dbReference type="Pfam" id="PF08711">
    <property type="entry name" value="Med26"/>
    <property type="match status" value="1"/>
</dbReference>
<dbReference type="InterPro" id="IPR035441">
    <property type="entry name" value="TFIIS/LEDGF_dom_sf"/>
</dbReference>
<feature type="compositionally biased region" description="Acidic residues" evidence="4">
    <location>
        <begin position="104"/>
        <end position="113"/>
    </location>
</feature>
<feature type="compositionally biased region" description="Polar residues" evidence="4">
    <location>
        <begin position="246"/>
        <end position="259"/>
    </location>
</feature>
<keyword evidence="2 3" id="KW-0539">Nucleus</keyword>
<feature type="compositionally biased region" description="Polar residues" evidence="4">
    <location>
        <begin position="208"/>
        <end position="236"/>
    </location>
</feature>
<dbReference type="PROSITE" id="PS51319">
    <property type="entry name" value="TFIIS_N"/>
    <property type="match status" value="1"/>
</dbReference>
<feature type="region of interest" description="Disordered" evidence="4">
    <location>
        <begin position="338"/>
        <end position="360"/>
    </location>
</feature>
<dbReference type="STRING" id="218851.A0A2G5DW58"/>
<dbReference type="FunCoup" id="A0A2G5DW58">
    <property type="interactions" value="1779"/>
</dbReference>
<keyword evidence="7" id="KW-1185">Reference proteome</keyword>
<dbReference type="InterPro" id="IPR044790">
    <property type="entry name" value="MD26C-like"/>
</dbReference>
<evidence type="ECO:0000259" key="5">
    <source>
        <dbReference type="PROSITE" id="PS51319"/>
    </source>
</evidence>
<dbReference type="SMART" id="SM00509">
    <property type="entry name" value="TFS2N"/>
    <property type="match status" value="1"/>
</dbReference>
<dbReference type="PANTHER" id="PTHR47210">
    <property type="entry name" value="MEDIATOR OF RNA POLYMERASE II TRANSCRIPTION SUBUNIT 26C-RELATED"/>
    <property type="match status" value="1"/>
</dbReference>
<dbReference type="SUPFAM" id="SSF47676">
    <property type="entry name" value="Conserved domain common to transcription factors TFIIS, elongin A, CRSP70"/>
    <property type="match status" value="1"/>
</dbReference>
<feature type="region of interest" description="Disordered" evidence="4">
    <location>
        <begin position="207"/>
        <end position="306"/>
    </location>
</feature>
<dbReference type="OrthoDB" id="550309at2759"/>
<organism evidence="6 7">
    <name type="scientific">Aquilegia coerulea</name>
    <name type="common">Rocky mountain columbine</name>
    <dbReference type="NCBI Taxonomy" id="218851"/>
    <lineage>
        <taxon>Eukaryota</taxon>
        <taxon>Viridiplantae</taxon>
        <taxon>Streptophyta</taxon>
        <taxon>Embryophyta</taxon>
        <taxon>Tracheophyta</taxon>
        <taxon>Spermatophyta</taxon>
        <taxon>Magnoliopsida</taxon>
        <taxon>Ranunculales</taxon>
        <taxon>Ranunculaceae</taxon>
        <taxon>Thalictroideae</taxon>
        <taxon>Aquilegia</taxon>
    </lineage>
</organism>
<evidence type="ECO:0000313" key="7">
    <source>
        <dbReference type="Proteomes" id="UP000230069"/>
    </source>
</evidence>